<sequence>MAHSPSSSAENLPTRFQNTAARTRYYNVVAQNKIWEEQGFFFDDGAQNYGLETIIYKRLFDLGWFHLGRKAAQANLNWVMEFYAHNVAGEDTVTVRGRRVPADSATINSILDLPNNLPSIYELIGALEEEDFDNIKDQLWNRMEHNRQESRDHQPPASPARGQTLEHICQAQYHAHFPQSDSGPNSAGASQCHHLWLPLQPR</sequence>
<dbReference type="Proteomes" id="UP001396334">
    <property type="component" value="Unassembled WGS sequence"/>
</dbReference>
<dbReference type="EMBL" id="JBBPBN010000002">
    <property type="protein sequence ID" value="KAK9044571.1"/>
    <property type="molecule type" value="Genomic_DNA"/>
</dbReference>
<accession>A0ABR2U4W8</accession>
<protein>
    <submittedName>
        <fullName evidence="1">Uncharacterized protein</fullName>
    </submittedName>
</protein>
<comment type="caution">
    <text evidence="1">The sequence shown here is derived from an EMBL/GenBank/DDBJ whole genome shotgun (WGS) entry which is preliminary data.</text>
</comment>
<proteinExistence type="predicted"/>
<name>A0ABR2U4W8_9ROSI</name>
<evidence type="ECO:0000313" key="2">
    <source>
        <dbReference type="Proteomes" id="UP001396334"/>
    </source>
</evidence>
<reference evidence="1 2" key="1">
    <citation type="journal article" date="2024" name="G3 (Bethesda)">
        <title>Genome assembly of Hibiscus sabdariffa L. provides insights into metabolisms of medicinal natural products.</title>
        <authorList>
            <person name="Kim T."/>
        </authorList>
    </citation>
    <scope>NUCLEOTIDE SEQUENCE [LARGE SCALE GENOMIC DNA]</scope>
    <source>
        <strain evidence="1">TK-2024</strain>
        <tissue evidence="1">Old leaves</tissue>
    </source>
</reference>
<evidence type="ECO:0000313" key="1">
    <source>
        <dbReference type="EMBL" id="KAK9044571.1"/>
    </source>
</evidence>
<keyword evidence="2" id="KW-1185">Reference proteome</keyword>
<organism evidence="1 2">
    <name type="scientific">Hibiscus sabdariffa</name>
    <name type="common">roselle</name>
    <dbReference type="NCBI Taxonomy" id="183260"/>
    <lineage>
        <taxon>Eukaryota</taxon>
        <taxon>Viridiplantae</taxon>
        <taxon>Streptophyta</taxon>
        <taxon>Embryophyta</taxon>
        <taxon>Tracheophyta</taxon>
        <taxon>Spermatophyta</taxon>
        <taxon>Magnoliopsida</taxon>
        <taxon>eudicotyledons</taxon>
        <taxon>Gunneridae</taxon>
        <taxon>Pentapetalae</taxon>
        <taxon>rosids</taxon>
        <taxon>malvids</taxon>
        <taxon>Malvales</taxon>
        <taxon>Malvaceae</taxon>
        <taxon>Malvoideae</taxon>
        <taxon>Hibiscus</taxon>
    </lineage>
</organism>
<gene>
    <name evidence="1" type="ORF">V6N11_058469</name>
</gene>